<dbReference type="Proteomes" id="UP001497472">
    <property type="component" value="Unassembled WGS sequence"/>
</dbReference>
<evidence type="ECO:0000313" key="2">
    <source>
        <dbReference type="EMBL" id="CAK1550698.1"/>
    </source>
</evidence>
<reference evidence="2 3" key="1">
    <citation type="submission" date="2023-11" db="EMBL/GenBank/DDBJ databases">
        <authorList>
            <person name="Okamura Y."/>
        </authorList>
    </citation>
    <scope>NUCLEOTIDE SEQUENCE [LARGE SCALE GENOMIC DNA]</scope>
</reference>
<evidence type="ECO:0000313" key="3">
    <source>
        <dbReference type="Proteomes" id="UP001497472"/>
    </source>
</evidence>
<name>A0AAV1JMH7_9NEOP</name>
<dbReference type="InterPro" id="IPR000210">
    <property type="entry name" value="BTB/POZ_dom"/>
</dbReference>
<protein>
    <recommendedName>
        <fullName evidence="1">BTB domain-containing protein</fullName>
    </recommendedName>
</protein>
<sequence>MVRVTGDVSNGPKDSKEFIICGLCVFQIRSYSIISSWFTNSSRKCLFLIKFSAQQIGDFNLKLSSNVLGIENKCLLSQDGTWQLIGQIAEKNICEVEIDVTVTVDIVAHAGSFAVLYNDNDLTDFMLKGEDGSVQMHRAVLAATSPVLRRMLRGTWKETSEGHVDVSGTSKETLQHLKNYLYLHTVPEVGLEQLLLLAAYYMVSDLERKCVDKLMIKLKAENTVDLLQFAVKHNITSLVLSILDCVGCGAVSAREIRDCVMKTEEMPTLKGFTEPA</sequence>
<dbReference type="AlphaFoldDB" id="A0AAV1JMH7"/>
<comment type="caution">
    <text evidence="2">The sequence shown here is derived from an EMBL/GenBank/DDBJ whole genome shotgun (WGS) entry which is preliminary data.</text>
</comment>
<dbReference type="Gene3D" id="3.30.710.10">
    <property type="entry name" value="Potassium Channel Kv1.1, Chain A"/>
    <property type="match status" value="1"/>
</dbReference>
<proteinExistence type="predicted"/>
<dbReference type="Pfam" id="PF00651">
    <property type="entry name" value="BTB"/>
    <property type="match status" value="1"/>
</dbReference>
<dbReference type="PANTHER" id="PTHR24413">
    <property type="entry name" value="SPECKLE-TYPE POZ PROTEIN"/>
    <property type="match status" value="1"/>
</dbReference>
<gene>
    <name evidence="2" type="ORF">LNINA_LOCUS9907</name>
</gene>
<evidence type="ECO:0000259" key="1">
    <source>
        <dbReference type="PROSITE" id="PS50097"/>
    </source>
</evidence>
<dbReference type="InterPro" id="IPR011333">
    <property type="entry name" value="SKP1/BTB/POZ_sf"/>
</dbReference>
<accession>A0AAV1JMH7</accession>
<dbReference type="SMART" id="SM00225">
    <property type="entry name" value="BTB"/>
    <property type="match status" value="1"/>
</dbReference>
<dbReference type="EMBL" id="CAVLEF010000088">
    <property type="protein sequence ID" value="CAK1550698.1"/>
    <property type="molecule type" value="Genomic_DNA"/>
</dbReference>
<keyword evidence="3" id="KW-1185">Reference proteome</keyword>
<dbReference type="PROSITE" id="PS50097">
    <property type="entry name" value="BTB"/>
    <property type="match status" value="1"/>
</dbReference>
<organism evidence="2 3">
    <name type="scientific">Leptosia nina</name>
    <dbReference type="NCBI Taxonomy" id="320188"/>
    <lineage>
        <taxon>Eukaryota</taxon>
        <taxon>Metazoa</taxon>
        <taxon>Ecdysozoa</taxon>
        <taxon>Arthropoda</taxon>
        <taxon>Hexapoda</taxon>
        <taxon>Insecta</taxon>
        <taxon>Pterygota</taxon>
        <taxon>Neoptera</taxon>
        <taxon>Endopterygota</taxon>
        <taxon>Lepidoptera</taxon>
        <taxon>Glossata</taxon>
        <taxon>Ditrysia</taxon>
        <taxon>Papilionoidea</taxon>
        <taxon>Pieridae</taxon>
        <taxon>Pierinae</taxon>
        <taxon>Leptosia</taxon>
    </lineage>
</organism>
<dbReference type="SUPFAM" id="SSF54695">
    <property type="entry name" value="POZ domain"/>
    <property type="match status" value="1"/>
</dbReference>
<feature type="domain" description="BTB" evidence="1">
    <location>
        <begin position="123"/>
        <end position="182"/>
    </location>
</feature>